<reference evidence="3 4" key="1">
    <citation type="submission" date="2019-02" db="EMBL/GenBank/DDBJ databases">
        <title>Deep-cultivation of Planctomycetes and their phenomic and genomic characterization uncovers novel biology.</title>
        <authorList>
            <person name="Wiegand S."/>
            <person name="Jogler M."/>
            <person name="Boedeker C."/>
            <person name="Pinto D."/>
            <person name="Vollmers J."/>
            <person name="Rivas-Marin E."/>
            <person name="Kohn T."/>
            <person name="Peeters S.H."/>
            <person name="Heuer A."/>
            <person name="Rast P."/>
            <person name="Oberbeckmann S."/>
            <person name="Bunk B."/>
            <person name="Jeske O."/>
            <person name="Meyerdierks A."/>
            <person name="Storesund J.E."/>
            <person name="Kallscheuer N."/>
            <person name="Luecker S."/>
            <person name="Lage O.M."/>
            <person name="Pohl T."/>
            <person name="Merkel B.J."/>
            <person name="Hornburger P."/>
            <person name="Mueller R.-W."/>
            <person name="Bruemmer F."/>
            <person name="Labrenz M."/>
            <person name="Spormann A.M."/>
            <person name="Op den Camp H."/>
            <person name="Overmann J."/>
            <person name="Amann R."/>
            <person name="Jetten M.S.M."/>
            <person name="Mascher T."/>
            <person name="Medema M.H."/>
            <person name="Devos D.P."/>
            <person name="Kaster A.-K."/>
            <person name="Ovreas L."/>
            <person name="Rohde M."/>
            <person name="Galperin M.Y."/>
            <person name="Jogler C."/>
        </authorList>
    </citation>
    <scope>NUCLEOTIDE SEQUENCE [LARGE SCALE GENOMIC DNA]</scope>
    <source>
        <strain evidence="3 4">I41</strain>
    </source>
</reference>
<protein>
    <submittedName>
        <fullName evidence="3">Sulfur carrier protein ThiS adenylyltransferase</fullName>
        <ecNumber evidence="3">2.7.7.73</ecNumber>
    </submittedName>
</protein>
<comment type="similarity">
    <text evidence="1">Belongs to the HesA/MoeB/ThiF family.</text>
</comment>
<keyword evidence="3" id="KW-0548">Nucleotidyltransferase</keyword>
<feature type="domain" description="THIF-type NAD/FAD binding fold" evidence="2">
    <location>
        <begin position="11"/>
        <end position="241"/>
    </location>
</feature>
<dbReference type="FunFam" id="3.40.50.720:FF:000080">
    <property type="entry name" value="Thiazole biosynthesis adenylyltransferase ThiF"/>
    <property type="match status" value="1"/>
</dbReference>
<dbReference type="InterPro" id="IPR000594">
    <property type="entry name" value="ThiF_NAD_FAD-bd"/>
</dbReference>
<evidence type="ECO:0000313" key="4">
    <source>
        <dbReference type="Proteomes" id="UP000317909"/>
    </source>
</evidence>
<dbReference type="Gene3D" id="3.40.50.720">
    <property type="entry name" value="NAD(P)-binding Rossmann-like Domain"/>
    <property type="match status" value="1"/>
</dbReference>
<dbReference type="PANTHER" id="PTHR10953">
    <property type="entry name" value="UBIQUITIN-ACTIVATING ENZYME E1"/>
    <property type="match status" value="1"/>
</dbReference>
<proteinExistence type="inferred from homology"/>
<keyword evidence="3" id="KW-0808">Transferase</keyword>
<dbReference type="OrthoDB" id="9804286at2"/>
<dbReference type="GO" id="GO:0016779">
    <property type="term" value="F:nucleotidyltransferase activity"/>
    <property type="evidence" value="ECO:0007669"/>
    <property type="project" value="UniProtKB-KW"/>
</dbReference>
<gene>
    <name evidence="3" type="primary">thiF</name>
    <name evidence="3" type="ORF">I41_16850</name>
</gene>
<accession>A0A517TVV2</accession>
<dbReference type="EC" id="2.7.7.73" evidence="3"/>
<dbReference type="CDD" id="cd00757">
    <property type="entry name" value="ThiF_MoeB_HesA_family"/>
    <property type="match status" value="1"/>
</dbReference>
<sequence length="347" mass="37427">MDAETSPFERYRRQMRFAPLGEEGQRRLRSSSVLVCGCGALGSVIADQLVRAGVGRVRIVDRDFLERDNLHRQILFDERDVAEELPKAVAAARRLRQINSEIEIEAEVADVTVANIARLAARVDAIVDGTDNFETRYLLNDYAVANNVPWVFGGCVGAEGQMLAILPGETACLSCLLPEPPPAELQPTCETAGVIGPIVATIAALQSAEALKILSGHREAVSRRLAVVDLWSNQLRTIGISRATGEPRCRTCVERDFPWLDGRRGAAAIALCGRNAVQLASSGGEPTSLAQLAAKLAAVGKVFANPYLLRLEVEKYRITVFADGRAIVGGTDDVAEARVVHARYVGG</sequence>
<dbReference type="GO" id="GO:0005829">
    <property type="term" value="C:cytosol"/>
    <property type="evidence" value="ECO:0007669"/>
    <property type="project" value="TreeGrafter"/>
</dbReference>
<evidence type="ECO:0000259" key="2">
    <source>
        <dbReference type="Pfam" id="PF00899"/>
    </source>
</evidence>
<dbReference type="GO" id="GO:0008146">
    <property type="term" value="F:sulfotransferase activity"/>
    <property type="evidence" value="ECO:0007669"/>
    <property type="project" value="TreeGrafter"/>
</dbReference>
<dbReference type="EMBL" id="CP036339">
    <property type="protein sequence ID" value="QDT72505.1"/>
    <property type="molecule type" value="Genomic_DNA"/>
</dbReference>
<dbReference type="AlphaFoldDB" id="A0A517TVV2"/>
<dbReference type="Pfam" id="PF00899">
    <property type="entry name" value="ThiF"/>
    <property type="match status" value="1"/>
</dbReference>
<dbReference type="GO" id="GO:0008641">
    <property type="term" value="F:ubiquitin-like modifier activating enzyme activity"/>
    <property type="evidence" value="ECO:0007669"/>
    <property type="project" value="InterPro"/>
</dbReference>
<dbReference type="GO" id="GO:0004792">
    <property type="term" value="F:thiosulfate-cyanide sulfurtransferase activity"/>
    <property type="evidence" value="ECO:0007669"/>
    <property type="project" value="TreeGrafter"/>
</dbReference>
<dbReference type="KEGG" id="llh:I41_16850"/>
<dbReference type="PANTHER" id="PTHR10953:SF102">
    <property type="entry name" value="ADENYLYLTRANSFERASE AND SULFURTRANSFERASE MOCS3"/>
    <property type="match status" value="1"/>
</dbReference>
<organism evidence="3 4">
    <name type="scientific">Lacipirellula limnantheis</name>
    <dbReference type="NCBI Taxonomy" id="2528024"/>
    <lineage>
        <taxon>Bacteria</taxon>
        <taxon>Pseudomonadati</taxon>
        <taxon>Planctomycetota</taxon>
        <taxon>Planctomycetia</taxon>
        <taxon>Pirellulales</taxon>
        <taxon>Lacipirellulaceae</taxon>
        <taxon>Lacipirellula</taxon>
    </lineage>
</organism>
<dbReference type="InterPro" id="IPR035985">
    <property type="entry name" value="Ubiquitin-activating_enz"/>
</dbReference>
<evidence type="ECO:0000313" key="3">
    <source>
        <dbReference type="EMBL" id="QDT72505.1"/>
    </source>
</evidence>
<evidence type="ECO:0000256" key="1">
    <source>
        <dbReference type="ARBA" id="ARBA00009919"/>
    </source>
</evidence>
<dbReference type="Proteomes" id="UP000317909">
    <property type="component" value="Chromosome"/>
</dbReference>
<keyword evidence="4" id="KW-1185">Reference proteome</keyword>
<name>A0A517TVV2_9BACT</name>
<dbReference type="InterPro" id="IPR045886">
    <property type="entry name" value="ThiF/MoeB/HesA"/>
</dbReference>
<dbReference type="SUPFAM" id="SSF69572">
    <property type="entry name" value="Activating enzymes of the ubiquitin-like proteins"/>
    <property type="match status" value="1"/>
</dbReference>